<dbReference type="PANTHER" id="PTHR10827">
    <property type="entry name" value="RETICULOCALBIN"/>
    <property type="match status" value="1"/>
</dbReference>
<dbReference type="Gene3D" id="1.10.238.10">
    <property type="entry name" value="EF-hand"/>
    <property type="match status" value="3"/>
</dbReference>
<sequence length="190" mass="20519">MKKLAIGASLAALIAVPALAFQAAAPDRPAPPPQTRTAVEASVKDHFAKMDLNKDGAVTQQEIQAGRDARMKQRADERFAALDTDKNGQISRAEFDAGRDRKRDGWAERGGPGGKHHGMRGHHRGGGDHMGGRMFGMADADKDGKVTLAEATTARLQWFDKIDANKDGTISPEERQAARAQMRQAKAPQN</sequence>
<feature type="region of interest" description="Disordered" evidence="1">
    <location>
        <begin position="90"/>
        <end position="129"/>
    </location>
</feature>
<feature type="compositionally biased region" description="Basic and acidic residues" evidence="1">
    <location>
        <begin position="93"/>
        <end position="107"/>
    </location>
</feature>
<name>A0A239JXS1_9SPHN</name>
<proteinExistence type="predicted"/>
<dbReference type="Proteomes" id="UP000198281">
    <property type="component" value="Unassembled WGS sequence"/>
</dbReference>
<dbReference type="OrthoDB" id="113323at2"/>
<protein>
    <submittedName>
        <fullName evidence="4">EF hand</fullName>
    </submittedName>
</protein>
<dbReference type="AlphaFoldDB" id="A0A239JXS1"/>
<feature type="signal peptide" evidence="2">
    <location>
        <begin position="1"/>
        <end position="20"/>
    </location>
</feature>
<dbReference type="PANTHER" id="PTHR10827:SF85">
    <property type="entry name" value="CALCIUM-BINDING PROTEIN"/>
    <property type="match status" value="1"/>
</dbReference>
<reference evidence="5" key="1">
    <citation type="submission" date="2017-06" db="EMBL/GenBank/DDBJ databases">
        <authorList>
            <person name="Varghese N."/>
            <person name="Submissions S."/>
        </authorList>
    </citation>
    <scope>NUCLEOTIDE SEQUENCE [LARGE SCALE GENOMIC DNA]</scope>
    <source>
        <strain evidence="5">LNB2</strain>
    </source>
</reference>
<feature type="region of interest" description="Disordered" evidence="1">
    <location>
        <begin position="164"/>
        <end position="190"/>
    </location>
</feature>
<dbReference type="RefSeq" id="WP_089221170.1">
    <property type="nucleotide sequence ID" value="NZ_FZOS01000042.1"/>
</dbReference>
<dbReference type="SMART" id="SM00054">
    <property type="entry name" value="EFh"/>
    <property type="match status" value="3"/>
</dbReference>
<dbReference type="InterPro" id="IPR018247">
    <property type="entry name" value="EF_Hand_1_Ca_BS"/>
</dbReference>
<feature type="compositionally biased region" description="Basic and acidic residues" evidence="1">
    <location>
        <begin position="164"/>
        <end position="177"/>
    </location>
</feature>
<keyword evidence="2" id="KW-0732">Signal</keyword>
<organism evidence="4 5">
    <name type="scientific">Edaphosphingomonas laterariae</name>
    <dbReference type="NCBI Taxonomy" id="861865"/>
    <lineage>
        <taxon>Bacteria</taxon>
        <taxon>Pseudomonadati</taxon>
        <taxon>Pseudomonadota</taxon>
        <taxon>Alphaproteobacteria</taxon>
        <taxon>Sphingomonadales</taxon>
        <taxon>Rhizorhabdaceae</taxon>
        <taxon>Edaphosphingomonas</taxon>
    </lineage>
</organism>
<dbReference type="InterPro" id="IPR002048">
    <property type="entry name" value="EF_hand_dom"/>
</dbReference>
<keyword evidence="5" id="KW-1185">Reference proteome</keyword>
<accession>A0A239JXS1</accession>
<dbReference type="PROSITE" id="PS00018">
    <property type="entry name" value="EF_HAND_1"/>
    <property type="match status" value="1"/>
</dbReference>
<feature type="compositionally biased region" description="Low complexity" evidence="1">
    <location>
        <begin position="178"/>
        <end position="190"/>
    </location>
</feature>
<dbReference type="InterPro" id="IPR011992">
    <property type="entry name" value="EF-hand-dom_pair"/>
</dbReference>
<evidence type="ECO:0000259" key="3">
    <source>
        <dbReference type="PROSITE" id="PS50222"/>
    </source>
</evidence>
<dbReference type="PROSITE" id="PS50222">
    <property type="entry name" value="EF_HAND_2"/>
    <property type="match status" value="1"/>
</dbReference>
<evidence type="ECO:0000256" key="1">
    <source>
        <dbReference type="SAM" id="MobiDB-lite"/>
    </source>
</evidence>
<feature type="chain" id="PRO_5013212431" evidence="2">
    <location>
        <begin position="21"/>
        <end position="190"/>
    </location>
</feature>
<dbReference type="GO" id="GO:0005509">
    <property type="term" value="F:calcium ion binding"/>
    <property type="evidence" value="ECO:0007669"/>
    <property type="project" value="InterPro"/>
</dbReference>
<dbReference type="Pfam" id="PF13202">
    <property type="entry name" value="EF-hand_5"/>
    <property type="match status" value="4"/>
</dbReference>
<evidence type="ECO:0000256" key="2">
    <source>
        <dbReference type="SAM" id="SignalP"/>
    </source>
</evidence>
<evidence type="ECO:0000313" key="4">
    <source>
        <dbReference type="EMBL" id="SNT10777.1"/>
    </source>
</evidence>
<dbReference type="EMBL" id="FZOS01000042">
    <property type="protein sequence ID" value="SNT10777.1"/>
    <property type="molecule type" value="Genomic_DNA"/>
</dbReference>
<evidence type="ECO:0000313" key="5">
    <source>
        <dbReference type="Proteomes" id="UP000198281"/>
    </source>
</evidence>
<gene>
    <name evidence="4" type="ORF">SAMN06295912_1427</name>
</gene>
<feature type="domain" description="EF-hand" evidence="3">
    <location>
        <begin position="70"/>
        <end position="105"/>
    </location>
</feature>
<dbReference type="SUPFAM" id="SSF47473">
    <property type="entry name" value="EF-hand"/>
    <property type="match status" value="1"/>
</dbReference>
<feature type="compositionally biased region" description="Basic residues" evidence="1">
    <location>
        <begin position="114"/>
        <end position="124"/>
    </location>
</feature>